<name>A0A438IUI8_VITVI</name>
<dbReference type="Gene3D" id="3.40.50.300">
    <property type="entry name" value="P-loop containing nucleotide triphosphate hydrolases"/>
    <property type="match status" value="1"/>
</dbReference>
<dbReference type="PANTHER" id="PTHR36766:SF40">
    <property type="entry name" value="DISEASE RESISTANCE PROTEIN RGA3"/>
    <property type="match status" value="1"/>
</dbReference>
<keyword evidence="1" id="KW-0677">Repeat</keyword>
<dbReference type="SUPFAM" id="SSF52540">
    <property type="entry name" value="P-loop containing nucleoside triphosphate hydrolases"/>
    <property type="match status" value="1"/>
</dbReference>
<dbReference type="PANTHER" id="PTHR36766">
    <property type="entry name" value="PLANT BROAD-SPECTRUM MILDEW RESISTANCE PROTEIN RPW8"/>
    <property type="match status" value="1"/>
</dbReference>
<proteinExistence type="predicted"/>
<dbReference type="EMBL" id="QGNW01000082">
    <property type="protein sequence ID" value="RVX00409.1"/>
    <property type="molecule type" value="Genomic_DNA"/>
</dbReference>
<dbReference type="Pfam" id="PF18052">
    <property type="entry name" value="Rx_N"/>
    <property type="match status" value="1"/>
</dbReference>
<keyword evidence="4" id="KW-0067">ATP-binding</keyword>
<dbReference type="GO" id="GO:0043531">
    <property type="term" value="F:ADP binding"/>
    <property type="evidence" value="ECO:0007669"/>
    <property type="project" value="InterPro"/>
</dbReference>
<evidence type="ECO:0000313" key="7">
    <source>
        <dbReference type="EMBL" id="RVX00409.1"/>
    </source>
</evidence>
<dbReference type="InterPro" id="IPR041118">
    <property type="entry name" value="Rx_N"/>
</dbReference>
<evidence type="ECO:0000259" key="6">
    <source>
        <dbReference type="Pfam" id="PF18052"/>
    </source>
</evidence>
<dbReference type="Gene3D" id="1.20.5.4130">
    <property type="match status" value="1"/>
</dbReference>
<dbReference type="AlphaFoldDB" id="A0A438IUI8"/>
<feature type="domain" description="Disease resistance N-terminal" evidence="6">
    <location>
        <begin position="11"/>
        <end position="67"/>
    </location>
</feature>
<dbReference type="InterPro" id="IPR002182">
    <property type="entry name" value="NB-ARC"/>
</dbReference>
<evidence type="ECO:0000256" key="4">
    <source>
        <dbReference type="ARBA" id="ARBA00022840"/>
    </source>
</evidence>
<evidence type="ECO:0000256" key="2">
    <source>
        <dbReference type="ARBA" id="ARBA00022741"/>
    </source>
</evidence>
<evidence type="ECO:0000259" key="5">
    <source>
        <dbReference type="Pfam" id="PF00931"/>
    </source>
</evidence>
<evidence type="ECO:0000256" key="3">
    <source>
        <dbReference type="ARBA" id="ARBA00022821"/>
    </source>
</evidence>
<gene>
    <name evidence="7" type="primary">RGA4_49</name>
    <name evidence="7" type="ORF">CK203_024497</name>
</gene>
<feature type="domain" description="NB-ARC" evidence="5">
    <location>
        <begin position="162"/>
        <end position="265"/>
    </location>
</feature>
<dbReference type="Pfam" id="PF00931">
    <property type="entry name" value="NB-ARC"/>
    <property type="match status" value="1"/>
</dbReference>
<reference evidence="7 8" key="1">
    <citation type="journal article" date="2018" name="PLoS Genet.">
        <title>Population sequencing reveals clonal diversity and ancestral inbreeding in the grapevine cultivar Chardonnay.</title>
        <authorList>
            <person name="Roach M.J."/>
            <person name="Johnson D.L."/>
            <person name="Bohlmann J."/>
            <person name="van Vuuren H.J."/>
            <person name="Jones S.J."/>
            <person name="Pretorius I.S."/>
            <person name="Schmidt S.A."/>
            <person name="Borneman A.R."/>
        </authorList>
    </citation>
    <scope>NUCLEOTIDE SEQUENCE [LARGE SCALE GENOMIC DNA]</scope>
    <source>
        <strain evidence="8">cv. Chardonnay</strain>
        <tissue evidence="7">Leaf</tissue>
    </source>
</reference>
<evidence type="ECO:0000256" key="1">
    <source>
        <dbReference type="ARBA" id="ARBA00022737"/>
    </source>
</evidence>
<dbReference type="GO" id="GO:0005524">
    <property type="term" value="F:ATP binding"/>
    <property type="evidence" value="ECO:0007669"/>
    <property type="project" value="UniProtKB-KW"/>
</dbReference>
<dbReference type="Gene3D" id="1.10.8.430">
    <property type="entry name" value="Helical domain of apoptotic protease-activating factors"/>
    <property type="match status" value="1"/>
</dbReference>
<dbReference type="GO" id="GO:0006952">
    <property type="term" value="P:defense response"/>
    <property type="evidence" value="ECO:0007669"/>
    <property type="project" value="UniProtKB-KW"/>
</dbReference>
<keyword evidence="3" id="KW-0611">Plant defense</keyword>
<dbReference type="InterPro" id="IPR042197">
    <property type="entry name" value="Apaf_helical"/>
</dbReference>
<evidence type="ECO:0000313" key="8">
    <source>
        <dbReference type="Proteomes" id="UP000288805"/>
    </source>
</evidence>
<dbReference type="Proteomes" id="UP000288805">
    <property type="component" value="Unassembled WGS sequence"/>
</dbReference>
<accession>A0A438IUI8</accession>
<organism evidence="7 8">
    <name type="scientific">Vitis vinifera</name>
    <name type="common">Grape</name>
    <dbReference type="NCBI Taxonomy" id="29760"/>
    <lineage>
        <taxon>Eukaryota</taxon>
        <taxon>Viridiplantae</taxon>
        <taxon>Streptophyta</taxon>
        <taxon>Embryophyta</taxon>
        <taxon>Tracheophyta</taxon>
        <taxon>Spermatophyta</taxon>
        <taxon>Magnoliopsida</taxon>
        <taxon>eudicotyledons</taxon>
        <taxon>Gunneridae</taxon>
        <taxon>Pentapetalae</taxon>
        <taxon>rosids</taxon>
        <taxon>Vitales</taxon>
        <taxon>Vitaceae</taxon>
        <taxon>Viteae</taxon>
        <taxon>Vitis</taxon>
    </lineage>
</organism>
<dbReference type="InterPro" id="IPR027417">
    <property type="entry name" value="P-loop_NTPase"/>
</dbReference>
<keyword evidence="2" id="KW-0547">Nucleotide-binding</keyword>
<comment type="caution">
    <text evidence="7">The sequence shown here is derived from an EMBL/GenBank/DDBJ whole genome shotgun (WGS) entry which is preliminary data.</text>
</comment>
<protein>
    <submittedName>
        <fullName evidence="7">Putative disease resistance protein RGA4</fullName>
    </submittedName>
</protein>
<sequence>MAEQIPFTIAENLLMKLGSAAFQEIGFMYGIRKELSKLEDTLSTIKAVLLDAGEPQERNRAVSTWGRFVGQVSDFFSSSNHIAFRVKMGHRMKDIRERLDEIAKDISMFKFVPRVVQVENRMKSETHSFVVASEIVGREKDKEKMIGLLMQEHLSMVAIVVVKNIVKATTNTNVNNLELDQLQKLLRKSLDGKRYLLVLDDVSNEDPEKWDQLRLLLTIGAHGSKILVTTRSARVASVMGINSPYNLEPLGEESSWDLFRSLAFKGGEEKARPNLVKIGKEIVKSCNGVPQVIRHVARICTLKPRRVNGCM</sequence>